<dbReference type="PANTHER" id="PTHR42678:SF37">
    <property type="entry name" value="AMIDASE C869.01-RELATED"/>
    <property type="match status" value="1"/>
</dbReference>
<evidence type="ECO:0000313" key="2">
    <source>
        <dbReference type="EMBL" id="KAK3176618.1"/>
    </source>
</evidence>
<dbReference type="EMBL" id="JASNWA010000004">
    <property type="protein sequence ID" value="KAK3176618.1"/>
    <property type="molecule type" value="Genomic_DNA"/>
</dbReference>
<evidence type="ECO:0000259" key="1">
    <source>
        <dbReference type="Pfam" id="PF01425"/>
    </source>
</evidence>
<evidence type="ECO:0000313" key="3">
    <source>
        <dbReference type="Proteomes" id="UP001276659"/>
    </source>
</evidence>
<dbReference type="AlphaFoldDB" id="A0AAD9ZEV0"/>
<dbReference type="InterPro" id="IPR036291">
    <property type="entry name" value="NAD(P)-bd_dom_sf"/>
</dbReference>
<dbReference type="InterPro" id="IPR036928">
    <property type="entry name" value="AS_sf"/>
</dbReference>
<dbReference type="Pfam" id="PF01425">
    <property type="entry name" value="Amidase"/>
    <property type="match status" value="1"/>
</dbReference>
<dbReference type="Gene3D" id="3.40.50.720">
    <property type="entry name" value="NAD(P)-binding Rossmann-like Domain"/>
    <property type="match status" value="1"/>
</dbReference>
<reference evidence="2" key="1">
    <citation type="submission" date="2022-11" db="EMBL/GenBank/DDBJ databases">
        <title>Chromosomal genome sequence assembly and mating type (MAT) locus characterization of the leprose asexual lichenized fungus Lepraria neglecta (Nyl.) Erichsen.</title>
        <authorList>
            <person name="Allen J.L."/>
            <person name="Pfeffer B."/>
        </authorList>
    </citation>
    <scope>NUCLEOTIDE SEQUENCE</scope>
    <source>
        <strain evidence="2">Allen 5258</strain>
    </source>
</reference>
<proteinExistence type="predicted"/>
<accession>A0AAD9ZEV0</accession>
<protein>
    <recommendedName>
        <fullName evidence="1">Amidase domain-containing protein</fullName>
    </recommendedName>
</protein>
<dbReference type="Pfam" id="PF00106">
    <property type="entry name" value="adh_short"/>
    <property type="match status" value="1"/>
</dbReference>
<keyword evidence="3" id="KW-1185">Reference proteome</keyword>
<dbReference type="SUPFAM" id="SSF51735">
    <property type="entry name" value="NAD(P)-binding Rossmann-fold domains"/>
    <property type="match status" value="1"/>
</dbReference>
<dbReference type="SUPFAM" id="SSF75304">
    <property type="entry name" value="Amidase signature (AS) enzymes"/>
    <property type="match status" value="1"/>
</dbReference>
<feature type="domain" description="Amidase" evidence="1">
    <location>
        <begin position="6"/>
        <end position="235"/>
    </location>
</feature>
<organism evidence="2 3">
    <name type="scientific">Lepraria neglecta</name>
    <dbReference type="NCBI Taxonomy" id="209136"/>
    <lineage>
        <taxon>Eukaryota</taxon>
        <taxon>Fungi</taxon>
        <taxon>Dikarya</taxon>
        <taxon>Ascomycota</taxon>
        <taxon>Pezizomycotina</taxon>
        <taxon>Lecanoromycetes</taxon>
        <taxon>OSLEUM clade</taxon>
        <taxon>Lecanoromycetidae</taxon>
        <taxon>Lecanorales</taxon>
        <taxon>Lecanorineae</taxon>
        <taxon>Stereocaulaceae</taxon>
        <taxon>Lepraria</taxon>
    </lineage>
</organism>
<sequence>MATKDKMQTTAGSWALLGSIVPRDAHVVSLLRKAGAIILGHANMSEWSSVRSSSYSTGYSPRGGQVRNPYDLSSSPYGSSSGSAAAVAANIVPLSFGTETDTSIIGPASMNGVVGIKPTVGLTSRSGVIPISENMDTIGSFGRTVADAVYGLNAIVGTDERDSSTCSPSRAQTVDYSKSLTTRAILKGARFGLPNKRCWDQVPEDRKEVASKVFQAIRDAGGEVEPTDFPCAEEHIPPDGSWDWNYGEPSQSEFTVVKVDAYNGIKSYLSELSGTDMKTVEDTIAYNESNSGTEGAHPGDHPAFPAGQDNLREIAASRGVKDAKYLQALSYIQTKSRSEGIDAALKCTSNNDNAEFDALLLCDRKGPGQQLAAQAGYPIICIPIGVDSAGLPFSLSIQHTAWKEDVLIKWASAIEDLVHSINGWRPTPTYKNLIVGNRVIYRSNLSNTQFFSTAAKPSKYSEAHKLANLRGPGDARPTALQIIKDNGLEGKMTDKVFIVTGAPAGIGVEAGRALAAKKGEEACKSFLEPGRVELLEMDNNSLDSVCGAAKAFLSKSNKLNVLVNNAGIMAAPYTKTADGFESQFGTNHLAHFLLFLLLKDTLLASSTAQFHSHVVNVSSSGHMAGEVQLDDYTFEKGNYTPWAGYGQSKTANIYMVNEIENQYGSKGLHGLSLHPGDIWTGLQKFIPAETMEQWKARPNVDNILKSTEQGAATSVLAAVGKEYEGNGRLYLEDCARAEPTVNGDESYMPYAFDKDKEGRLWADSLKMVSPLNSTG</sequence>
<dbReference type="PANTHER" id="PTHR42678">
    <property type="entry name" value="AMIDASE"/>
    <property type="match status" value="1"/>
</dbReference>
<dbReference type="Proteomes" id="UP001276659">
    <property type="component" value="Unassembled WGS sequence"/>
</dbReference>
<dbReference type="InterPro" id="IPR023631">
    <property type="entry name" value="Amidase_dom"/>
</dbReference>
<gene>
    <name evidence="2" type="ORF">OEA41_007941</name>
</gene>
<dbReference type="InterPro" id="IPR002347">
    <property type="entry name" value="SDR_fam"/>
</dbReference>
<dbReference type="PRINTS" id="PR00081">
    <property type="entry name" value="GDHRDH"/>
</dbReference>
<name>A0AAD9ZEV0_9LECA</name>
<comment type="caution">
    <text evidence="2">The sequence shown here is derived from an EMBL/GenBank/DDBJ whole genome shotgun (WGS) entry which is preliminary data.</text>
</comment>
<dbReference type="Gene3D" id="3.90.1300.10">
    <property type="entry name" value="Amidase signature (AS) domain"/>
    <property type="match status" value="1"/>
</dbReference>